<organism evidence="1 2">
    <name type="scientific">Patagioenas fasciata monilis</name>
    <dbReference type="NCBI Taxonomy" id="372326"/>
    <lineage>
        <taxon>Eukaryota</taxon>
        <taxon>Metazoa</taxon>
        <taxon>Chordata</taxon>
        <taxon>Craniata</taxon>
        <taxon>Vertebrata</taxon>
        <taxon>Euteleostomi</taxon>
        <taxon>Archelosauria</taxon>
        <taxon>Archosauria</taxon>
        <taxon>Dinosauria</taxon>
        <taxon>Saurischia</taxon>
        <taxon>Theropoda</taxon>
        <taxon>Coelurosauria</taxon>
        <taxon>Aves</taxon>
        <taxon>Neognathae</taxon>
        <taxon>Neoaves</taxon>
        <taxon>Columbimorphae</taxon>
        <taxon>Columbiformes</taxon>
        <taxon>Columbidae</taxon>
        <taxon>Patagioenas</taxon>
    </lineage>
</organism>
<evidence type="ECO:0000313" key="2">
    <source>
        <dbReference type="Proteomes" id="UP000190648"/>
    </source>
</evidence>
<protein>
    <submittedName>
        <fullName evidence="1">Uncharacterized protein</fullName>
    </submittedName>
</protein>
<accession>A0A1V4K9K4</accession>
<gene>
    <name evidence="1" type="ORF">AV530_002896</name>
</gene>
<dbReference type="Proteomes" id="UP000190648">
    <property type="component" value="Unassembled WGS sequence"/>
</dbReference>
<reference evidence="1 2" key="1">
    <citation type="submission" date="2016-02" db="EMBL/GenBank/DDBJ databases">
        <title>Band-tailed pigeon sequencing and assembly.</title>
        <authorList>
            <person name="Soares A.E."/>
            <person name="Novak B.J."/>
            <person name="Rice E.S."/>
            <person name="O'Connell B."/>
            <person name="Chang D."/>
            <person name="Weber S."/>
            <person name="Shapiro B."/>
        </authorList>
    </citation>
    <scope>NUCLEOTIDE SEQUENCE [LARGE SCALE GENOMIC DNA]</scope>
    <source>
        <strain evidence="1">BTP2013</strain>
        <tissue evidence="1">Blood</tissue>
    </source>
</reference>
<comment type="caution">
    <text evidence="1">The sequence shown here is derived from an EMBL/GenBank/DDBJ whole genome shotgun (WGS) entry which is preliminary data.</text>
</comment>
<dbReference type="AlphaFoldDB" id="A0A1V4K9K4"/>
<dbReference type="EMBL" id="LSYS01004095">
    <property type="protein sequence ID" value="OPJ81136.1"/>
    <property type="molecule type" value="Genomic_DNA"/>
</dbReference>
<name>A0A1V4K9K4_PATFA</name>
<keyword evidence="2" id="KW-1185">Reference proteome</keyword>
<evidence type="ECO:0000313" key="1">
    <source>
        <dbReference type="EMBL" id="OPJ81136.1"/>
    </source>
</evidence>
<proteinExistence type="predicted"/>
<sequence>MQEKRGRTQKRRDELMQILRPTFRRSPLLTDSLCPPSGDSRKVASGYSEWEGLKRMKDTIVPLIHSQLSLY</sequence>